<keyword evidence="3" id="KW-0865">Zymogen</keyword>
<dbReference type="PANTHER" id="PTHR34218:SF4">
    <property type="entry name" value="ACYL-HOMOSERINE LACTONE ACYLASE QUIP"/>
    <property type="match status" value="1"/>
</dbReference>
<dbReference type="EMBL" id="LT899436">
    <property type="protein sequence ID" value="SNR15148.1"/>
    <property type="molecule type" value="Genomic_DNA"/>
</dbReference>
<protein>
    <submittedName>
        <fullName evidence="6">Probable penicillin amidase</fullName>
        <ecNumber evidence="6">3.5.1.11</ecNumber>
    </submittedName>
</protein>
<dbReference type="Proteomes" id="UP000215214">
    <property type="component" value="Chromosome TJEJU"/>
</dbReference>
<dbReference type="PANTHER" id="PTHR34218">
    <property type="entry name" value="PEPTIDASE S45 PENICILLIN AMIDASE"/>
    <property type="match status" value="1"/>
</dbReference>
<keyword evidence="5" id="KW-0479">Metal-binding</keyword>
<dbReference type="InterPro" id="IPR014395">
    <property type="entry name" value="Pen/GL7ACA/AHL_acylase"/>
</dbReference>
<dbReference type="Gene3D" id="2.30.120.10">
    <property type="match status" value="1"/>
</dbReference>
<dbReference type="EC" id="3.5.1.11" evidence="6"/>
<proteinExistence type="inferred from homology"/>
<dbReference type="GO" id="GO:0008953">
    <property type="term" value="F:penicillin amidase activity"/>
    <property type="evidence" value="ECO:0007669"/>
    <property type="project" value="UniProtKB-EC"/>
</dbReference>
<dbReference type="Gene3D" id="1.10.439.10">
    <property type="entry name" value="Penicillin Amidohydrolase, domain 1"/>
    <property type="match status" value="1"/>
</dbReference>
<keyword evidence="5" id="KW-0106">Calcium</keyword>
<comment type="cofactor">
    <cofactor evidence="5">
        <name>Ca(2+)</name>
        <dbReference type="ChEBI" id="CHEBI:29108"/>
    </cofactor>
    <text evidence="5">Binds 1 Ca(2+) ion per dimer.</text>
</comment>
<dbReference type="PIRSF" id="PIRSF001227">
    <property type="entry name" value="Pen_acylase"/>
    <property type="match status" value="1"/>
</dbReference>
<organism evidence="6 7">
    <name type="scientific">Tenacibaculum jejuense</name>
    <dbReference type="NCBI Taxonomy" id="584609"/>
    <lineage>
        <taxon>Bacteria</taxon>
        <taxon>Pseudomonadati</taxon>
        <taxon>Bacteroidota</taxon>
        <taxon>Flavobacteriia</taxon>
        <taxon>Flavobacteriales</taxon>
        <taxon>Flavobacteriaceae</taxon>
        <taxon>Tenacibaculum</taxon>
    </lineage>
</organism>
<feature type="active site" description="Nucleophile" evidence="4">
    <location>
        <position position="246"/>
    </location>
</feature>
<dbReference type="InterPro" id="IPR043146">
    <property type="entry name" value="Penicillin_amidase_N_B-knob"/>
</dbReference>
<accession>A0A238U9A4</accession>
<keyword evidence="7" id="KW-1185">Reference proteome</keyword>
<comment type="similarity">
    <text evidence="1">Belongs to the peptidase S45 family.</text>
</comment>
<dbReference type="CDD" id="cd03747">
    <property type="entry name" value="Ntn_PGA_like"/>
    <property type="match status" value="1"/>
</dbReference>
<evidence type="ECO:0000256" key="3">
    <source>
        <dbReference type="ARBA" id="ARBA00023145"/>
    </source>
</evidence>
<dbReference type="KEGG" id="tje:TJEJU_1414"/>
<dbReference type="InterPro" id="IPR023343">
    <property type="entry name" value="Penicillin_amidase_dom1"/>
</dbReference>
<evidence type="ECO:0000256" key="1">
    <source>
        <dbReference type="ARBA" id="ARBA00006586"/>
    </source>
</evidence>
<sequence length="784" mass="89711">MKKKIIIALAILLIISVAAFLWIKNSNNFKRNGKFEITVNEKPIKIIRDENGIAYVIAENKADLFRGQAFVTAQDRLFQMEFYRALIKGKASELVGSSMLQSDIKVRVLDIYGNAKRSYAFLNQETKNILNWYCEGYNEYLKVAKNEYPLELSLLNITPTKLLPEDIMSVVHFVGLFQGQNMNDEIISHNLAARLNNASELLPLSVNIDRTKPLQFDSISKPKATTKELAYTKLPNPLIPYPKLGSNNWVLSGKKTQSGKPILANDPHVDSRILPGLFHPIGLVCPEFKAVGISTPGIPGLLSGRNEFVSFGVTNAYGDSQDLFIEKIDGDFYLDNNKKVSLNTRKEIIKIKDSSSVELSIRSTKRGPIISDFPIFNILTKDAISLRWSLAETQSKSIGQIALLETKNTTSFRKVLADMDNMFYNYVFADVNGNIAHQATGLIPIRRNKNGDLPQAIDSLDNWNGFISKNELPHLINPERGWLGTANHDTRPDDYQYYYSNHFSPIYRYERIHELFASDKKYNADESWELLFDVKNVQAQKINPLFVKALEENETTKELSEILKTWDLTEEIDKVGAAVYTLLYNELAYLILNDELPDEVEDMYWENLYYWNERLDKIILTNHRFIDNINTPEKENLAQLIVEAGITTQKILTERFGKDAKNWTWGKLHTVKFASPIRQNGFGSEFVGGELLPKAGSNQTLNRGGFVKNKEHLFETSWFSSFRMIADMNDNEKIMGIIAGGSSARVFHPYYKSQLEKWHTKQWIPYWFSKEKIEEHAKYELILE</sequence>
<evidence type="ECO:0000256" key="2">
    <source>
        <dbReference type="ARBA" id="ARBA00022801"/>
    </source>
</evidence>
<dbReference type="GO" id="GO:0017000">
    <property type="term" value="P:antibiotic biosynthetic process"/>
    <property type="evidence" value="ECO:0007669"/>
    <property type="project" value="InterPro"/>
</dbReference>
<dbReference type="RefSeq" id="WP_095070679.1">
    <property type="nucleotide sequence ID" value="NZ_LT899436.1"/>
</dbReference>
<evidence type="ECO:0000256" key="5">
    <source>
        <dbReference type="PIRSR" id="PIRSR001227-2"/>
    </source>
</evidence>
<feature type="binding site" evidence="5">
    <location>
        <position position="322"/>
    </location>
    <ligand>
        <name>Ca(2+)</name>
        <dbReference type="ChEBI" id="CHEBI:29108"/>
    </ligand>
</feature>
<dbReference type="GO" id="GO:0046872">
    <property type="term" value="F:metal ion binding"/>
    <property type="evidence" value="ECO:0007669"/>
    <property type="project" value="UniProtKB-KW"/>
</dbReference>
<dbReference type="InterPro" id="IPR029055">
    <property type="entry name" value="Ntn_hydrolases_N"/>
</dbReference>
<dbReference type="OrthoDB" id="9759796at2"/>
<evidence type="ECO:0000313" key="7">
    <source>
        <dbReference type="Proteomes" id="UP000215214"/>
    </source>
</evidence>
<dbReference type="Pfam" id="PF01804">
    <property type="entry name" value="Penicil_amidase"/>
    <property type="match status" value="1"/>
</dbReference>
<gene>
    <name evidence="6" type="ORF">TJEJU_1414</name>
</gene>
<dbReference type="InterPro" id="IPR043147">
    <property type="entry name" value="Penicillin_amidase_A-knob"/>
</dbReference>
<keyword evidence="2 6" id="KW-0378">Hydrolase</keyword>
<reference evidence="6 7" key="1">
    <citation type="submission" date="2017-07" db="EMBL/GenBank/DDBJ databases">
        <authorList>
            <person name="Sun Z.S."/>
            <person name="Albrecht U."/>
            <person name="Echele G."/>
            <person name="Lee C.C."/>
        </authorList>
    </citation>
    <scope>NUCLEOTIDE SEQUENCE [LARGE SCALE GENOMIC DNA]</scope>
    <source>
        <strain evidence="7">type strain: KCTC 22618</strain>
    </source>
</reference>
<dbReference type="Gene3D" id="1.10.1400.10">
    <property type="match status" value="1"/>
</dbReference>
<dbReference type="Gene3D" id="3.60.20.10">
    <property type="entry name" value="Glutamine Phosphoribosylpyrophosphate, subunit 1, domain 1"/>
    <property type="match status" value="1"/>
</dbReference>
<dbReference type="SUPFAM" id="SSF56235">
    <property type="entry name" value="N-terminal nucleophile aminohydrolases (Ntn hydrolases)"/>
    <property type="match status" value="1"/>
</dbReference>
<evidence type="ECO:0000256" key="4">
    <source>
        <dbReference type="PIRSR" id="PIRSR001227-1"/>
    </source>
</evidence>
<dbReference type="InterPro" id="IPR002692">
    <property type="entry name" value="S45"/>
</dbReference>
<feature type="binding site" evidence="5">
    <location>
        <position position="185"/>
    </location>
    <ligand>
        <name>Ca(2+)</name>
        <dbReference type="ChEBI" id="CHEBI:29108"/>
    </ligand>
</feature>
<name>A0A238U9A4_9FLAO</name>
<evidence type="ECO:0000313" key="6">
    <source>
        <dbReference type="EMBL" id="SNR15148.1"/>
    </source>
</evidence>
<dbReference type="AlphaFoldDB" id="A0A238U9A4"/>
<feature type="binding site" evidence="5">
    <location>
        <position position="319"/>
    </location>
    <ligand>
        <name>Ca(2+)</name>
        <dbReference type="ChEBI" id="CHEBI:29108"/>
    </ligand>
</feature>